<evidence type="ECO:0000256" key="1">
    <source>
        <dbReference type="SAM" id="MobiDB-lite"/>
    </source>
</evidence>
<evidence type="ECO:0000313" key="2">
    <source>
        <dbReference type="EnsemblPlants" id="OB0123G10040.1"/>
    </source>
</evidence>
<dbReference type="Gramene" id="OB0123G10040.1">
    <property type="protein sequence ID" value="OB0123G10040.1"/>
    <property type="gene ID" value="OB0123G10040"/>
</dbReference>
<protein>
    <submittedName>
        <fullName evidence="2">Uncharacterized protein</fullName>
    </submittedName>
</protein>
<dbReference type="EnsemblPlants" id="OB0123G10040.1">
    <property type="protein sequence ID" value="OB0123G10040.1"/>
    <property type="gene ID" value="OB0123G10040"/>
</dbReference>
<dbReference type="HOGENOM" id="CLU_2079068_0_0_1"/>
<reference evidence="2" key="1">
    <citation type="submission" date="2015-06" db="UniProtKB">
        <authorList>
            <consortium name="EnsemblPlants"/>
        </authorList>
    </citation>
    <scope>IDENTIFICATION</scope>
</reference>
<name>J3KV80_ORYBR</name>
<sequence>LLSSSASSPSSRGAVEERALFLPQPYSSESIPGEVARRRRNSEQAEGEEFFFIKISLWCGGSPQRRTNACFTDSDWVGGRIPGSPAPARIRARPAPDPRDSGGGAGDESPEDMVAATR</sequence>
<keyword evidence="3" id="KW-1185">Reference proteome</keyword>
<organism evidence="2">
    <name type="scientific">Oryza brachyantha</name>
    <name type="common">malo sina</name>
    <dbReference type="NCBI Taxonomy" id="4533"/>
    <lineage>
        <taxon>Eukaryota</taxon>
        <taxon>Viridiplantae</taxon>
        <taxon>Streptophyta</taxon>
        <taxon>Embryophyta</taxon>
        <taxon>Tracheophyta</taxon>
        <taxon>Spermatophyta</taxon>
        <taxon>Magnoliopsida</taxon>
        <taxon>Liliopsida</taxon>
        <taxon>Poales</taxon>
        <taxon>Poaceae</taxon>
        <taxon>BOP clade</taxon>
        <taxon>Oryzoideae</taxon>
        <taxon>Oryzeae</taxon>
        <taxon>Oryzinae</taxon>
        <taxon>Oryza</taxon>
    </lineage>
</organism>
<dbReference type="Proteomes" id="UP000006038">
    <property type="component" value="Unassembled WGS sequence"/>
</dbReference>
<proteinExistence type="predicted"/>
<dbReference type="AlphaFoldDB" id="J3KV80"/>
<evidence type="ECO:0000313" key="3">
    <source>
        <dbReference type="Proteomes" id="UP000006038"/>
    </source>
</evidence>
<accession>J3KV80</accession>
<feature type="region of interest" description="Disordered" evidence="1">
    <location>
        <begin position="76"/>
        <end position="118"/>
    </location>
</feature>